<dbReference type="GO" id="GO:0046813">
    <property type="term" value="P:receptor-mediated virion attachment to host cell"/>
    <property type="evidence" value="ECO:0007669"/>
    <property type="project" value="TreeGrafter"/>
</dbReference>
<proteinExistence type="predicted"/>
<dbReference type="InterPro" id="IPR050498">
    <property type="entry name" value="Ycf3"/>
</dbReference>
<dbReference type="SMART" id="SM00028">
    <property type="entry name" value="TPR"/>
    <property type="match status" value="3"/>
</dbReference>
<keyword evidence="2" id="KW-0802">TPR repeat</keyword>
<evidence type="ECO:0000313" key="3">
    <source>
        <dbReference type="EMBL" id="ABZ06472.1"/>
    </source>
</evidence>
<dbReference type="PROSITE" id="PS50005">
    <property type="entry name" value="TPR"/>
    <property type="match status" value="1"/>
</dbReference>
<sequence>MGRIFGRLSMMRFASMPGAVLLIFFALFLIGCSDGLTEAQQRNNAGVEHQRKGRLREAIKDYNEAIGLDAQLAEPYYNRGNAYFSHGQYPRAIQDYNEAIRLDPGYAVAYANRAQAYTFLGQDKEAQQDVDRAAGLGIDRAILDRVIEKLRSQR</sequence>
<dbReference type="InterPro" id="IPR019734">
    <property type="entry name" value="TPR_rpt"/>
</dbReference>
<dbReference type="PANTHER" id="PTHR44858:SF1">
    <property type="entry name" value="UDP-N-ACETYLGLUCOSAMINE--PEPTIDE N-ACETYLGLUCOSAMINYLTRANSFERASE SPINDLY-RELATED"/>
    <property type="match status" value="1"/>
</dbReference>
<protein>
    <submittedName>
        <fullName evidence="3">Putative TPR domain protein</fullName>
    </submittedName>
</protein>
<reference evidence="3" key="1">
    <citation type="journal article" date="2008" name="ISME J.">
        <title>Genomic patterns of recombination, clonal divergence and environment in marine microbial populations.</title>
        <authorList>
            <person name="Konstantinidis K.T."/>
            <person name="Delong E.F."/>
        </authorList>
    </citation>
    <scope>NUCLEOTIDE SEQUENCE</scope>
</reference>
<dbReference type="Gene3D" id="1.25.40.10">
    <property type="entry name" value="Tetratricopeptide repeat domain"/>
    <property type="match status" value="1"/>
</dbReference>
<dbReference type="PROSITE" id="PS51257">
    <property type="entry name" value="PROKAR_LIPOPROTEIN"/>
    <property type="match status" value="1"/>
</dbReference>
<keyword evidence="1" id="KW-0677">Repeat</keyword>
<evidence type="ECO:0000256" key="2">
    <source>
        <dbReference type="ARBA" id="ARBA00022803"/>
    </source>
</evidence>
<dbReference type="AlphaFoldDB" id="B3T1L3"/>
<gene>
    <name evidence="3" type="ORF">ALOHA_HF4000010I05ctg1g36</name>
</gene>
<organism evidence="3">
    <name type="scientific">uncultured marine microorganism HF4000_010I05</name>
    <dbReference type="NCBI Taxonomy" id="455517"/>
    <lineage>
        <taxon>unclassified sequences</taxon>
        <taxon>environmental samples</taxon>
    </lineage>
</organism>
<evidence type="ECO:0000256" key="1">
    <source>
        <dbReference type="ARBA" id="ARBA00022737"/>
    </source>
</evidence>
<name>B3T1L3_9ZZZZ</name>
<accession>B3T1L3</accession>
<dbReference type="Pfam" id="PF00515">
    <property type="entry name" value="TPR_1"/>
    <property type="match status" value="1"/>
</dbReference>
<dbReference type="Pfam" id="PF13181">
    <property type="entry name" value="TPR_8"/>
    <property type="match status" value="2"/>
</dbReference>
<dbReference type="PANTHER" id="PTHR44858">
    <property type="entry name" value="TETRATRICOPEPTIDE REPEAT PROTEIN 6"/>
    <property type="match status" value="1"/>
</dbReference>
<dbReference type="PROSITE" id="PS50293">
    <property type="entry name" value="TPR_REGION"/>
    <property type="match status" value="1"/>
</dbReference>
<dbReference type="SUPFAM" id="SSF48452">
    <property type="entry name" value="TPR-like"/>
    <property type="match status" value="1"/>
</dbReference>
<dbReference type="EMBL" id="EU016576">
    <property type="protein sequence ID" value="ABZ06472.1"/>
    <property type="molecule type" value="Genomic_DNA"/>
</dbReference>
<dbReference type="InterPro" id="IPR011990">
    <property type="entry name" value="TPR-like_helical_dom_sf"/>
</dbReference>